<feature type="region of interest" description="Disordered" evidence="3">
    <location>
        <begin position="210"/>
        <end position="229"/>
    </location>
</feature>
<dbReference type="GO" id="GO:0016740">
    <property type="term" value="F:transferase activity"/>
    <property type="evidence" value="ECO:0007669"/>
    <property type="project" value="UniProtKB-KW"/>
</dbReference>
<keyword evidence="2" id="KW-0511">Multifunctional enzyme</keyword>
<dbReference type="PANTHER" id="PTHR45681">
    <property type="entry name" value="POLYKETIDE SYNTHASE 44-RELATED"/>
    <property type="match status" value="1"/>
</dbReference>
<dbReference type="InterPro" id="IPR036291">
    <property type="entry name" value="NAD(P)-bd_dom_sf"/>
</dbReference>
<evidence type="ECO:0000256" key="3">
    <source>
        <dbReference type="SAM" id="MobiDB-lite"/>
    </source>
</evidence>
<dbReference type="CDD" id="cd05195">
    <property type="entry name" value="enoyl_red"/>
    <property type="match status" value="1"/>
</dbReference>
<evidence type="ECO:0000313" key="6">
    <source>
        <dbReference type="Proteomes" id="UP000326799"/>
    </source>
</evidence>
<feature type="domain" description="Enoyl reductase (ER)" evidence="4">
    <location>
        <begin position="1"/>
        <end position="195"/>
    </location>
</feature>
<dbReference type="AlphaFoldDB" id="A0A5N6E7I7"/>
<name>A0A5N6E7I7_9EURO</name>
<evidence type="ECO:0000256" key="2">
    <source>
        <dbReference type="ARBA" id="ARBA00023268"/>
    </source>
</evidence>
<protein>
    <recommendedName>
        <fullName evidence="4">Enoyl reductase (ER) domain-containing protein</fullName>
    </recommendedName>
</protein>
<dbReference type="SUPFAM" id="SSF51735">
    <property type="entry name" value="NAD(P)-binding Rossmann-fold domains"/>
    <property type="match status" value="1"/>
</dbReference>
<dbReference type="SMART" id="SM00829">
    <property type="entry name" value="PKS_ER"/>
    <property type="match status" value="1"/>
</dbReference>
<dbReference type="EMBL" id="ML733659">
    <property type="protein sequence ID" value="KAB8213237.1"/>
    <property type="molecule type" value="Genomic_DNA"/>
</dbReference>
<sequence length="229" mass="24955">MASEVPEAGERVLIHAGSDGVGQAAIKMEQMMGAEIFVTVGSVEKKNTLKTQFGILEERIFCFRGSSFGRSIKRVTNGRGVDVVVTSLAGDLLREICKTLARFGRFFEIGNANFTKNTRLGMPPFENSVSFASVDLTKIAQYKPRLIRRLLDNVYLLMSKGTVSPTLPLSTYHIAELETTLPTLQTSKAMGKIIVVPHQDDHVKAVAASLAPPSLRPTHHTSRSVALAT</sequence>
<dbReference type="Proteomes" id="UP000326799">
    <property type="component" value="Unassembled WGS sequence"/>
</dbReference>
<dbReference type="InterPro" id="IPR050444">
    <property type="entry name" value="Polyketide_Synthase"/>
</dbReference>
<evidence type="ECO:0000256" key="1">
    <source>
        <dbReference type="ARBA" id="ARBA00022679"/>
    </source>
</evidence>
<organism evidence="5 6">
    <name type="scientific">Aspergillus novoparasiticus</name>
    <dbReference type="NCBI Taxonomy" id="986946"/>
    <lineage>
        <taxon>Eukaryota</taxon>
        <taxon>Fungi</taxon>
        <taxon>Dikarya</taxon>
        <taxon>Ascomycota</taxon>
        <taxon>Pezizomycotina</taxon>
        <taxon>Eurotiomycetes</taxon>
        <taxon>Eurotiomycetidae</taxon>
        <taxon>Eurotiales</taxon>
        <taxon>Aspergillaceae</taxon>
        <taxon>Aspergillus</taxon>
        <taxon>Aspergillus subgen. Circumdati</taxon>
    </lineage>
</organism>
<dbReference type="InterPro" id="IPR020843">
    <property type="entry name" value="ER"/>
</dbReference>
<dbReference type="Pfam" id="PF13602">
    <property type="entry name" value="ADH_zinc_N_2"/>
    <property type="match status" value="1"/>
</dbReference>
<evidence type="ECO:0000259" key="4">
    <source>
        <dbReference type="SMART" id="SM00829"/>
    </source>
</evidence>
<reference evidence="5 6" key="1">
    <citation type="submission" date="2019-04" db="EMBL/GenBank/DDBJ databases">
        <title>Fungal friends and foes A comparative genomics study of 23 Aspergillus species from section Flavi.</title>
        <authorList>
            <consortium name="DOE Joint Genome Institute"/>
            <person name="Kjaerbolling I."/>
            <person name="Vesth T.C."/>
            <person name="Frisvad J.C."/>
            <person name="Nybo J.L."/>
            <person name="Theobald S."/>
            <person name="Kildgaard S."/>
            <person name="Petersen T.I."/>
            <person name="Kuo A."/>
            <person name="Sato A."/>
            <person name="Lyhne E.K."/>
            <person name="Kogle M.E."/>
            <person name="Wiebenga A."/>
            <person name="Kun R.S."/>
            <person name="Lubbers R.J."/>
            <person name="Makela M.R."/>
            <person name="Barry K."/>
            <person name="Chovatia M."/>
            <person name="Clum A."/>
            <person name="Daum C."/>
            <person name="Haridas S."/>
            <person name="He G."/>
            <person name="LaButti K."/>
            <person name="Lipzen A."/>
            <person name="Mondo S."/>
            <person name="Pangilinan J."/>
            <person name="Riley R."/>
            <person name="Salamov A."/>
            <person name="Simmons B.A."/>
            <person name="Magnuson J.K."/>
            <person name="Henrissat B."/>
            <person name="Mortensen U.H."/>
            <person name="Larsen T.O."/>
            <person name="De vries R.P."/>
            <person name="Grigoriev I.V."/>
            <person name="Machida M."/>
            <person name="Baker S.E."/>
            <person name="Andersen M.R."/>
        </authorList>
    </citation>
    <scope>NUCLEOTIDE SEQUENCE [LARGE SCALE GENOMIC DNA]</scope>
    <source>
        <strain evidence="5 6">CBS 126849</strain>
    </source>
</reference>
<dbReference type="Gene3D" id="3.90.180.10">
    <property type="entry name" value="Medium-chain alcohol dehydrogenases, catalytic domain"/>
    <property type="match status" value="1"/>
</dbReference>
<keyword evidence="6" id="KW-1185">Reference proteome</keyword>
<dbReference type="PANTHER" id="PTHR45681:SF6">
    <property type="entry name" value="POLYKETIDE SYNTHASE 37"/>
    <property type="match status" value="1"/>
</dbReference>
<proteinExistence type="predicted"/>
<dbReference type="GO" id="GO:0016491">
    <property type="term" value="F:oxidoreductase activity"/>
    <property type="evidence" value="ECO:0007669"/>
    <property type="project" value="InterPro"/>
</dbReference>
<keyword evidence="1" id="KW-0808">Transferase</keyword>
<evidence type="ECO:0000313" key="5">
    <source>
        <dbReference type="EMBL" id="KAB8213237.1"/>
    </source>
</evidence>
<accession>A0A5N6E7I7</accession>
<gene>
    <name evidence="5" type="ORF">BDV33DRAFT_210405</name>
</gene>